<evidence type="ECO:0008006" key="3">
    <source>
        <dbReference type="Google" id="ProtNLM"/>
    </source>
</evidence>
<accession>A0ABM8VRN9</accession>
<dbReference type="Pfam" id="PF20074">
    <property type="entry name" value="DUF6470"/>
    <property type="match status" value="1"/>
</dbReference>
<name>A0ABM8VRN9_9BACL</name>
<organism evidence="1 2">
    <name type="scientific">Paenibacillus allorhizosphaerae</name>
    <dbReference type="NCBI Taxonomy" id="2849866"/>
    <lineage>
        <taxon>Bacteria</taxon>
        <taxon>Bacillati</taxon>
        <taxon>Bacillota</taxon>
        <taxon>Bacilli</taxon>
        <taxon>Bacillales</taxon>
        <taxon>Paenibacillaceae</taxon>
        <taxon>Paenibacillus</taxon>
    </lineage>
</organism>
<sequence length="190" mass="21808">MQIPQIQIRQQQAQLSIDTDLGQLEMRQPKATFELRTVAPKLHIHSEEGQLSIDNSRWQDAIGLGHHLESMSRIYSTCKEIAIQGVARRVQEGNRMAAIQTGANVFADLAKESMNDVDNFQFMYLGNASYDNIDIRYESRPVDIQVEEGRVEKNIQMNRAEVQYHLGKRDIYLAQFPKVEIIPPQLDIKI</sequence>
<evidence type="ECO:0000313" key="1">
    <source>
        <dbReference type="EMBL" id="CAG7655454.1"/>
    </source>
</evidence>
<keyword evidence="2" id="KW-1185">Reference proteome</keyword>
<dbReference type="EMBL" id="CAJVCE010000026">
    <property type="protein sequence ID" value="CAG7655454.1"/>
    <property type="molecule type" value="Genomic_DNA"/>
</dbReference>
<reference evidence="1 2" key="1">
    <citation type="submission" date="2021-06" db="EMBL/GenBank/DDBJ databases">
        <authorList>
            <person name="Criscuolo A."/>
        </authorList>
    </citation>
    <scope>NUCLEOTIDE SEQUENCE [LARGE SCALE GENOMIC DNA]</scope>
    <source>
        <strain evidence="2">CIP 111802</strain>
    </source>
</reference>
<dbReference type="InterPro" id="IPR045527">
    <property type="entry name" value="DUF6470"/>
</dbReference>
<gene>
    <name evidence="1" type="primary">yviE</name>
    <name evidence="1" type="ORF">PAECIP111802_06110</name>
</gene>
<dbReference type="RefSeq" id="WP_230415570.1">
    <property type="nucleotide sequence ID" value="NZ_CAJVCE010000026.1"/>
</dbReference>
<proteinExistence type="predicted"/>
<evidence type="ECO:0000313" key="2">
    <source>
        <dbReference type="Proteomes" id="UP000730618"/>
    </source>
</evidence>
<dbReference type="Proteomes" id="UP000730618">
    <property type="component" value="Unassembled WGS sequence"/>
</dbReference>
<comment type="caution">
    <text evidence="1">The sequence shown here is derived from an EMBL/GenBank/DDBJ whole genome shotgun (WGS) entry which is preliminary data.</text>
</comment>
<protein>
    <recommendedName>
        <fullName evidence="3">DUF2345 domain-containing protein</fullName>
    </recommendedName>
</protein>